<dbReference type="InterPro" id="IPR011303">
    <property type="entry name" value="RnfD_bac"/>
</dbReference>
<comment type="similarity">
    <text evidence="10">Belongs to the NqrB/RnfD family.</text>
</comment>
<evidence type="ECO:0000256" key="3">
    <source>
        <dbReference type="ARBA" id="ARBA00022630"/>
    </source>
</evidence>
<keyword evidence="2 10" id="KW-0597">Phosphoprotein</keyword>
<keyword evidence="7 10" id="KW-0249">Electron transport</keyword>
<keyword evidence="3 10" id="KW-0285">Flavoprotein</keyword>
<feature type="transmembrane region" description="Helical" evidence="10">
    <location>
        <begin position="21"/>
        <end position="39"/>
    </location>
</feature>
<keyword evidence="1 10" id="KW-0813">Transport</keyword>
<keyword evidence="10" id="KW-0997">Cell inner membrane</keyword>
<keyword evidence="12" id="KW-1185">Reference proteome</keyword>
<evidence type="ECO:0000256" key="10">
    <source>
        <dbReference type="HAMAP-Rule" id="MF_00462"/>
    </source>
</evidence>
<comment type="cofactor">
    <cofactor evidence="10">
        <name>FMN</name>
        <dbReference type="ChEBI" id="CHEBI:58210"/>
    </cofactor>
</comment>
<evidence type="ECO:0000256" key="2">
    <source>
        <dbReference type="ARBA" id="ARBA00022553"/>
    </source>
</evidence>
<dbReference type="GO" id="GO:0022900">
    <property type="term" value="P:electron transport chain"/>
    <property type="evidence" value="ECO:0007669"/>
    <property type="project" value="UniProtKB-UniRule"/>
</dbReference>
<gene>
    <name evidence="10" type="primary">rnfD</name>
    <name evidence="11" type="ORF">GCM10011369_18430</name>
</gene>
<evidence type="ECO:0000256" key="5">
    <source>
        <dbReference type="ARBA" id="ARBA00022692"/>
    </source>
</evidence>
<evidence type="ECO:0000256" key="4">
    <source>
        <dbReference type="ARBA" id="ARBA00022643"/>
    </source>
</evidence>
<feature type="transmembrane region" description="Helical" evidence="10">
    <location>
        <begin position="224"/>
        <end position="245"/>
    </location>
</feature>
<dbReference type="GO" id="GO:0005886">
    <property type="term" value="C:plasma membrane"/>
    <property type="evidence" value="ECO:0007669"/>
    <property type="project" value="UniProtKB-SubCell"/>
</dbReference>
<reference evidence="12" key="1">
    <citation type="journal article" date="2019" name="Int. J. Syst. Evol. Microbiol.">
        <title>The Global Catalogue of Microorganisms (GCM) 10K type strain sequencing project: providing services to taxonomists for standard genome sequencing and annotation.</title>
        <authorList>
            <consortium name="The Broad Institute Genomics Platform"/>
            <consortium name="The Broad Institute Genome Sequencing Center for Infectious Disease"/>
            <person name="Wu L."/>
            <person name="Ma J."/>
        </authorList>
    </citation>
    <scope>NUCLEOTIDE SEQUENCE [LARGE SCALE GENOMIC DNA]</scope>
    <source>
        <strain evidence="12">CGMCC 1.10130</strain>
    </source>
</reference>
<dbReference type="EMBL" id="BMDX01000007">
    <property type="protein sequence ID" value="GGA76819.1"/>
    <property type="molecule type" value="Genomic_DNA"/>
</dbReference>
<evidence type="ECO:0000256" key="9">
    <source>
        <dbReference type="ARBA" id="ARBA00023136"/>
    </source>
</evidence>
<organism evidence="11 12">
    <name type="scientific">Neiella marina</name>
    <dbReference type="NCBI Taxonomy" id="508461"/>
    <lineage>
        <taxon>Bacteria</taxon>
        <taxon>Pseudomonadati</taxon>
        <taxon>Pseudomonadota</taxon>
        <taxon>Gammaproteobacteria</taxon>
        <taxon>Alteromonadales</taxon>
        <taxon>Echinimonadaceae</taxon>
        <taxon>Neiella</taxon>
    </lineage>
</organism>
<keyword evidence="8 10" id="KW-1133">Transmembrane helix</keyword>
<dbReference type="HAMAP" id="MF_00462">
    <property type="entry name" value="RsxD_RnfD"/>
    <property type="match status" value="1"/>
</dbReference>
<evidence type="ECO:0000256" key="6">
    <source>
        <dbReference type="ARBA" id="ARBA00022967"/>
    </source>
</evidence>
<feature type="transmembrane region" description="Helical" evidence="10">
    <location>
        <begin position="281"/>
        <end position="300"/>
    </location>
</feature>
<dbReference type="AlphaFoldDB" id="A0A8J2U4Z9"/>
<evidence type="ECO:0000256" key="1">
    <source>
        <dbReference type="ARBA" id="ARBA00022448"/>
    </source>
</evidence>
<keyword evidence="10" id="KW-1003">Cell membrane</keyword>
<dbReference type="EC" id="7.-.-.-" evidence="10"/>
<feature type="transmembrane region" description="Helical" evidence="10">
    <location>
        <begin position="125"/>
        <end position="142"/>
    </location>
</feature>
<comment type="subunit">
    <text evidence="10">The complex is composed of six subunits: RnfA, RnfB, RnfC, RnfD, RnfE and RnfG.</text>
</comment>
<protein>
    <recommendedName>
        <fullName evidence="10">Ion-translocating oxidoreductase complex subunit D</fullName>
        <ecNumber evidence="10">7.-.-.-</ecNumber>
    </recommendedName>
    <alternativeName>
        <fullName evidence="10">Rnf electron transport complex subunit D</fullName>
    </alternativeName>
</protein>
<sequence length="337" mass="35402">MVQFTPVAGPHTHGGTSTTDLMYLVIAALLPASLFGVYLFGINALIVLLTCCCGAMVFEYLGLKLLGRSSHCAMDGSALLTGLLLGLSLPPSTPWWIALSGVFFAIIVGKTVFGGLGQNPFNPAMLGRVMLLICFPVELTNWQHPTPPTMTDGGLAMNNHWLNSNIDGSSAATPLSQLAGDVSQSLPSFSELSLGQHAGSLGETSALLILLGGLFLLWRGIIHWRIPVALLLGLAIPAAISHLIAPESFGSATSHVLSGGAMLAAFFIATDMVTSPTSAKGQLLFGAGCGLLIWLIRSFGSYPEGVAFAVLIMNATTPVIDHYLRPTVFGQAKRFPL</sequence>
<feature type="transmembrane region" description="Helical" evidence="10">
    <location>
        <begin position="306"/>
        <end position="324"/>
    </location>
</feature>
<keyword evidence="4 10" id="KW-0288">FMN</keyword>
<dbReference type="GO" id="GO:0055085">
    <property type="term" value="P:transmembrane transport"/>
    <property type="evidence" value="ECO:0007669"/>
    <property type="project" value="InterPro"/>
</dbReference>
<evidence type="ECO:0000256" key="8">
    <source>
        <dbReference type="ARBA" id="ARBA00022989"/>
    </source>
</evidence>
<accession>A0A8J2U4Z9</accession>
<name>A0A8J2U4Z9_9GAMM</name>
<comment type="caution">
    <text evidence="11">The sequence shown here is derived from an EMBL/GenBank/DDBJ whole genome shotgun (WGS) entry which is preliminary data.</text>
</comment>
<feature type="transmembrane region" description="Helical" evidence="10">
    <location>
        <begin position="45"/>
        <end position="63"/>
    </location>
</feature>
<dbReference type="Pfam" id="PF03116">
    <property type="entry name" value="NQR2_RnfD_RnfE"/>
    <property type="match status" value="1"/>
</dbReference>
<comment type="subcellular location">
    <subcellularLocation>
        <location evidence="10">Cell inner membrane</location>
        <topology evidence="10">Multi-pass membrane protein</topology>
    </subcellularLocation>
</comment>
<evidence type="ECO:0000313" key="12">
    <source>
        <dbReference type="Proteomes" id="UP000619743"/>
    </source>
</evidence>
<keyword evidence="5 10" id="KW-0812">Transmembrane</keyword>
<dbReference type="NCBIfam" id="TIGR01946">
    <property type="entry name" value="rnfD"/>
    <property type="match status" value="1"/>
</dbReference>
<feature type="transmembrane region" description="Helical" evidence="10">
    <location>
        <begin position="251"/>
        <end position="269"/>
    </location>
</feature>
<dbReference type="OrthoDB" id="9776359at2"/>
<dbReference type="PANTHER" id="PTHR30578:SF0">
    <property type="entry name" value="ION-TRANSLOCATING OXIDOREDUCTASE COMPLEX SUBUNIT D"/>
    <property type="match status" value="1"/>
</dbReference>
<feature type="modified residue" description="FMN phosphoryl threonine" evidence="10">
    <location>
        <position position="173"/>
    </location>
</feature>
<evidence type="ECO:0000256" key="7">
    <source>
        <dbReference type="ARBA" id="ARBA00022982"/>
    </source>
</evidence>
<dbReference type="InterPro" id="IPR004338">
    <property type="entry name" value="NqrB/RnfD"/>
</dbReference>
<keyword evidence="9 10" id="KW-0472">Membrane</keyword>
<dbReference type="PANTHER" id="PTHR30578">
    <property type="entry name" value="ELECTRON TRANSPORT COMPLEX PROTEIN RNFD"/>
    <property type="match status" value="1"/>
</dbReference>
<comment type="function">
    <text evidence="10">Part of a membrane-bound complex that couples electron transfer with translocation of ions across the membrane.</text>
</comment>
<feature type="transmembrane region" description="Helical" evidence="10">
    <location>
        <begin position="95"/>
        <end position="113"/>
    </location>
</feature>
<proteinExistence type="inferred from homology"/>
<feature type="transmembrane region" description="Helical" evidence="10">
    <location>
        <begin position="198"/>
        <end position="217"/>
    </location>
</feature>
<dbReference type="RefSeq" id="WP_087506951.1">
    <property type="nucleotide sequence ID" value="NZ_BMDX01000007.1"/>
</dbReference>
<keyword evidence="6 10" id="KW-1278">Translocase</keyword>
<dbReference type="Proteomes" id="UP000619743">
    <property type="component" value="Unassembled WGS sequence"/>
</dbReference>
<evidence type="ECO:0000313" key="11">
    <source>
        <dbReference type="EMBL" id="GGA76819.1"/>
    </source>
</evidence>